<evidence type="ECO:0000313" key="2">
    <source>
        <dbReference type="Proteomes" id="UP001147747"/>
    </source>
</evidence>
<dbReference type="AlphaFoldDB" id="A0A9X0BD82"/>
<comment type="caution">
    <text evidence="1">The sequence shown here is derived from an EMBL/GenBank/DDBJ whole genome shotgun (WGS) entry which is preliminary data.</text>
</comment>
<dbReference type="RefSeq" id="XP_056492706.1">
    <property type="nucleotide sequence ID" value="XM_056626911.1"/>
</dbReference>
<dbReference type="EMBL" id="JAPZBU010000004">
    <property type="protein sequence ID" value="KAJ5408391.1"/>
    <property type="molecule type" value="Genomic_DNA"/>
</dbReference>
<reference evidence="1" key="2">
    <citation type="journal article" date="2023" name="IMA Fungus">
        <title>Comparative genomic study of the Penicillium genus elucidates a diverse pangenome and 15 lateral gene transfer events.</title>
        <authorList>
            <person name="Petersen C."/>
            <person name="Sorensen T."/>
            <person name="Nielsen M.R."/>
            <person name="Sondergaard T.E."/>
            <person name="Sorensen J.L."/>
            <person name="Fitzpatrick D.A."/>
            <person name="Frisvad J.C."/>
            <person name="Nielsen K.L."/>
        </authorList>
    </citation>
    <scope>NUCLEOTIDE SEQUENCE</scope>
    <source>
        <strain evidence="1">IBT 29677</strain>
    </source>
</reference>
<evidence type="ECO:0000313" key="1">
    <source>
        <dbReference type="EMBL" id="KAJ5408391.1"/>
    </source>
</evidence>
<name>A0A9X0BD82_9EURO</name>
<gene>
    <name evidence="1" type="ORF">N7509_002274</name>
</gene>
<protein>
    <submittedName>
        <fullName evidence="1">Uncharacterized protein</fullName>
    </submittedName>
</protein>
<reference evidence="1" key="1">
    <citation type="submission" date="2022-12" db="EMBL/GenBank/DDBJ databases">
        <authorList>
            <person name="Petersen C."/>
        </authorList>
    </citation>
    <scope>NUCLEOTIDE SEQUENCE</scope>
    <source>
        <strain evidence="1">IBT 29677</strain>
    </source>
</reference>
<keyword evidence="2" id="KW-1185">Reference proteome</keyword>
<proteinExistence type="predicted"/>
<accession>A0A9X0BD82</accession>
<dbReference type="Proteomes" id="UP001147747">
    <property type="component" value="Unassembled WGS sequence"/>
</dbReference>
<organism evidence="1 2">
    <name type="scientific">Penicillium cosmopolitanum</name>
    <dbReference type="NCBI Taxonomy" id="1131564"/>
    <lineage>
        <taxon>Eukaryota</taxon>
        <taxon>Fungi</taxon>
        <taxon>Dikarya</taxon>
        <taxon>Ascomycota</taxon>
        <taxon>Pezizomycotina</taxon>
        <taxon>Eurotiomycetes</taxon>
        <taxon>Eurotiomycetidae</taxon>
        <taxon>Eurotiales</taxon>
        <taxon>Aspergillaceae</taxon>
        <taxon>Penicillium</taxon>
    </lineage>
</organism>
<dbReference type="GeneID" id="81365891"/>
<sequence length="119" mass="12916">MAREKGLRPYQLDNKLTPSVFFLGLPTLETQASHFRRFSGVLAPRALGPFGVCIAPTPGSMALAASTHFQGKASLFFCPPSCLDWFLSEFFDIDCHAIPLFTCQLRADGGCSPGFATRA</sequence>